<dbReference type="EMBL" id="JBBPBN010000052">
    <property type="protein sequence ID" value="KAK8991127.1"/>
    <property type="molecule type" value="Genomic_DNA"/>
</dbReference>
<sequence length="91" mass="10208">MKPHESVEEAVACAVREELGSKQQKLFSHGNLLGHSFVPMGRFQHGSIKSFASPSVHRQPPALNKVKIDEDDPCLYHHRDPLVENHPAVYV</sequence>
<evidence type="ECO:0000313" key="2">
    <source>
        <dbReference type="Proteomes" id="UP001396334"/>
    </source>
</evidence>
<proteinExistence type="predicted"/>
<accession>A0ABR2PS45</accession>
<organism evidence="1 2">
    <name type="scientific">Hibiscus sabdariffa</name>
    <name type="common">roselle</name>
    <dbReference type="NCBI Taxonomy" id="183260"/>
    <lineage>
        <taxon>Eukaryota</taxon>
        <taxon>Viridiplantae</taxon>
        <taxon>Streptophyta</taxon>
        <taxon>Embryophyta</taxon>
        <taxon>Tracheophyta</taxon>
        <taxon>Spermatophyta</taxon>
        <taxon>Magnoliopsida</taxon>
        <taxon>eudicotyledons</taxon>
        <taxon>Gunneridae</taxon>
        <taxon>Pentapetalae</taxon>
        <taxon>rosids</taxon>
        <taxon>malvids</taxon>
        <taxon>Malvales</taxon>
        <taxon>Malvaceae</taxon>
        <taxon>Malvoideae</taxon>
        <taxon>Hibiscus</taxon>
    </lineage>
</organism>
<evidence type="ECO:0000313" key="1">
    <source>
        <dbReference type="EMBL" id="KAK8991127.1"/>
    </source>
</evidence>
<reference evidence="1 2" key="1">
    <citation type="journal article" date="2024" name="G3 (Bethesda)">
        <title>Genome assembly of Hibiscus sabdariffa L. provides insights into metabolisms of medicinal natural products.</title>
        <authorList>
            <person name="Kim T."/>
        </authorList>
    </citation>
    <scope>NUCLEOTIDE SEQUENCE [LARGE SCALE GENOMIC DNA]</scope>
    <source>
        <strain evidence="1">TK-2024</strain>
        <tissue evidence="1">Old leaves</tissue>
    </source>
</reference>
<keyword evidence="2" id="KW-1185">Reference proteome</keyword>
<dbReference type="Proteomes" id="UP001396334">
    <property type="component" value="Unassembled WGS sequence"/>
</dbReference>
<name>A0ABR2PS45_9ROSI</name>
<protein>
    <submittedName>
        <fullName evidence="1">Uncharacterized protein</fullName>
    </submittedName>
</protein>
<comment type="caution">
    <text evidence="1">The sequence shown here is derived from an EMBL/GenBank/DDBJ whole genome shotgun (WGS) entry which is preliminary data.</text>
</comment>
<gene>
    <name evidence="1" type="ORF">V6N11_062151</name>
</gene>